<dbReference type="GO" id="GO:0004497">
    <property type="term" value="F:monooxygenase activity"/>
    <property type="evidence" value="ECO:0007669"/>
    <property type="project" value="UniProtKB-KW"/>
</dbReference>
<evidence type="ECO:0000256" key="4">
    <source>
        <dbReference type="ARBA" id="ARBA00023002"/>
    </source>
</evidence>
<keyword evidence="5" id="KW-0503">Monooxygenase</keyword>
<evidence type="ECO:0000313" key="8">
    <source>
        <dbReference type="Proteomes" id="UP000324738"/>
    </source>
</evidence>
<organism evidence="7 8">
    <name type="scientific">Aureimonas fodinaquatilis</name>
    <dbReference type="NCBI Taxonomy" id="2565783"/>
    <lineage>
        <taxon>Bacteria</taxon>
        <taxon>Pseudomonadati</taxon>
        <taxon>Pseudomonadota</taxon>
        <taxon>Alphaproteobacteria</taxon>
        <taxon>Hyphomicrobiales</taxon>
        <taxon>Aurantimonadaceae</taxon>
        <taxon>Aureimonas</taxon>
    </lineage>
</organism>
<name>A0A5B0DY29_9HYPH</name>
<evidence type="ECO:0000256" key="5">
    <source>
        <dbReference type="ARBA" id="ARBA00023033"/>
    </source>
</evidence>
<dbReference type="Pfam" id="PF01494">
    <property type="entry name" value="FAD_binding_3"/>
    <property type="match status" value="1"/>
</dbReference>
<dbReference type="InterPro" id="IPR050493">
    <property type="entry name" value="FAD-dep_Monooxygenase_BioMet"/>
</dbReference>
<evidence type="ECO:0000256" key="2">
    <source>
        <dbReference type="ARBA" id="ARBA00022630"/>
    </source>
</evidence>
<protein>
    <submittedName>
        <fullName evidence="7">NAD(P)-binding protein</fullName>
    </submittedName>
</protein>
<evidence type="ECO:0000313" key="7">
    <source>
        <dbReference type="EMBL" id="KAA0970119.1"/>
    </source>
</evidence>
<evidence type="ECO:0000256" key="3">
    <source>
        <dbReference type="ARBA" id="ARBA00022827"/>
    </source>
</evidence>
<reference evidence="7 8" key="1">
    <citation type="submission" date="2019-08" db="EMBL/GenBank/DDBJ databases">
        <title>Aureimonas fodiniaquatilis sp. nov., isolated from a coal mine wastewater.</title>
        <authorList>
            <person name="Kim W."/>
        </authorList>
    </citation>
    <scope>NUCLEOTIDE SEQUENCE [LARGE SCALE GENOMIC DNA]</scope>
    <source>
        <strain evidence="7 8">CAU 1482</strain>
    </source>
</reference>
<evidence type="ECO:0000256" key="1">
    <source>
        <dbReference type="ARBA" id="ARBA00001974"/>
    </source>
</evidence>
<evidence type="ECO:0000259" key="6">
    <source>
        <dbReference type="Pfam" id="PF01494"/>
    </source>
</evidence>
<dbReference type="SUPFAM" id="SSF51905">
    <property type="entry name" value="FAD/NAD(P)-binding domain"/>
    <property type="match status" value="1"/>
</dbReference>
<dbReference type="GO" id="GO:0071949">
    <property type="term" value="F:FAD binding"/>
    <property type="evidence" value="ECO:0007669"/>
    <property type="project" value="InterPro"/>
</dbReference>
<comment type="cofactor">
    <cofactor evidence="1">
        <name>FAD</name>
        <dbReference type="ChEBI" id="CHEBI:57692"/>
    </cofactor>
</comment>
<dbReference type="PRINTS" id="PR00420">
    <property type="entry name" value="RNGMNOXGNASE"/>
</dbReference>
<keyword evidence="3" id="KW-0274">FAD</keyword>
<sequence>MKVRSATIAGAGIAGLTAALCLARTGYQVDIFERATEILPVGAGLQLSANALRVIQRLGCLEELQALASEADTVTLRSGSSGRIIATVPVRSQDGTPYLSVHRADLHRVLFSEVTANPQIRLHLGTGVTGVELRENHAALTLESDGRVSSHDTPLLVAADGIHSAIAESQGFASPIRSGFTASRMILPASAANHRLATVEAWVGSARHAVSYPIHSGTAINLVFISPDMPDADDSGHKTALLQQFSHWNSELAQLMQIADYVGQWPLSTAPVQRPYHINGVVAFVGDAAHAMLPFAAQGAAMAIEDAAVLAHCLHTYGKDALAQYEAQRRPRITKVLKRVRFHDVMYHMPKPLSYGRDLALRLTPKEKLRSTLGWLYDWQPPEF</sequence>
<keyword evidence="2" id="KW-0285">Flavoprotein</keyword>
<comment type="caution">
    <text evidence="7">The sequence shown here is derived from an EMBL/GenBank/DDBJ whole genome shotgun (WGS) entry which is preliminary data.</text>
</comment>
<dbReference type="PANTHER" id="PTHR13789">
    <property type="entry name" value="MONOOXYGENASE"/>
    <property type="match status" value="1"/>
</dbReference>
<accession>A0A5B0DY29</accession>
<keyword evidence="8" id="KW-1185">Reference proteome</keyword>
<dbReference type="InterPro" id="IPR036188">
    <property type="entry name" value="FAD/NAD-bd_sf"/>
</dbReference>
<dbReference type="SUPFAM" id="SSF54373">
    <property type="entry name" value="FAD-linked reductases, C-terminal domain"/>
    <property type="match status" value="1"/>
</dbReference>
<dbReference type="PANTHER" id="PTHR13789:SF318">
    <property type="entry name" value="GERANYLGERANYL DIPHOSPHATE REDUCTASE"/>
    <property type="match status" value="1"/>
</dbReference>
<keyword evidence="4" id="KW-0560">Oxidoreductase</keyword>
<dbReference type="EMBL" id="VTWH01000002">
    <property type="protein sequence ID" value="KAA0970119.1"/>
    <property type="molecule type" value="Genomic_DNA"/>
</dbReference>
<dbReference type="OrthoDB" id="4230779at2"/>
<feature type="domain" description="FAD-binding" evidence="6">
    <location>
        <begin position="7"/>
        <end position="339"/>
    </location>
</feature>
<dbReference type="Gene3D" id="3.50.50.60">
    <property type="entry name" value="FAD/NAD(P)-binding domain"/>
    <property type="match status" value="1"/>
</dbReference>
<dbReference type="AlphaFoldDB" id="A0A5B0DY29"/>
<dbReference type="InterPro" id="IPR002938">
    <property type="entry name" value="FAD-bd"/>
</dbReference>
<proteinExistence type="predicted"/>
<gene>
    <name evidence="7" type="ORF">FPY71_06165</name>
</gene>
<dbReference type="Proteomes" id="UP000324738">
    <property type="component" value="Unassembled WGS sequence"/>
</dbReference>